<feature type="region of interest" description="Disordered" evidence="1">
    <location>
        <begin position="1"/>
        <end position="65"/>
    </location>
</feature>
<proteinExistence type="predicted"/>
<accession>A0ABN7A8D5</accession>
<evidence type="ECO:0000313" key="3">
    <source>
        <dbReference type="Proteomes" id="UP001307889"/>
    </source>
</evidence>
<keyword evidence="3" id="KW-1185">Reference proteome</keyword>
<protein>
    <submittedName>
        <fullName evidence="2">Uncharacterized protein</fullName>
    </submittedName>
</protein>
<feature type="compositionally biased region" description="Basic and acidic residues" evidence="1">
    <location>
        <begin position="1"/>
        <end position="22"/>
    </location>
</feature>
<organism evidence="2 3">
    <name type="scientific">Nesidiocoris tenuis</name>
    <dbReference type="NCBI Taxonomy" id="355587"/>
    <lineage>
        <taxon>Eukaryota</taxon>
        <taxon>Metazoa</taxon>
        <taxon>Ecdysozoa</taxon>
        <taxon>Arthropoda</taxon>
        <taxon>Hexapoda</taxon>
        <taxon>Insecta</taxon>
        <taxon>Pterygota</taxon>
        <taxon>Neoptera</taxon>
        <taxon>Paraneoptera</taxon>
        <taxon>Hemiptera</taxon>
        <taxon>Heteroptera</taxon>
        <taxon>Panheteroptera</taxon>
        <taxon>Cimicomorpha</taxon>
        <taxon>Miridae</taxon>
        <taxon>Dicyphina</taxon>
        <taxon>Nesidiocoris</taxon>
    </lineage>
</organism>
<reference evidence="2 3" key="1">
    <citation type="submission" date="2023-09" db="EMBL/GenBank/DDBJ databases">
        <title>Nesidiocoris tenuis whole genome shotgun sequence.</title>
        <authorList>
            <person name="Shibata T."/>
            <person name="Shimoda M."/>
            <person name="Kobayashi T."/>
            <person name="Uehara T."/>
        </authorList>
    </citation>
    <scope>NUCLEOTIDE SEQUENCE [LARGE SCALE GENOMIC DNA]</scope>
    <source>
        <strain evidence="2 3">Japan</strain>
    </source>
</reference>
<sequence>MERKERRRGTVSERHGHVRSDGTPRIAGKRPGTRAYRSPASISGAASGSPLRHPSPISERSTFGKRQRVAYPSCETTLRQAWPLDGIPGPQCAFKLSMFMCPAVHTTTRSLLRLSSTHEPSDPPLRVIMFCFFQSLPLLAEREREEIARDPRGPRASSWRFVKPGQGLRIYGVGFFGRETAGVPPWRRGGALDLHRTVTQSGSSLLFVVIRKNFVS</sequence>
<evidence type="ECO:0000313" key="2">
    <source>
        <dbReference type="EMBL" id="BES87389.1"/>
    </source>
</evidence>
<dbReference type="EMBL" id="AP028909">
    <property type="protein sequence ID" value="BES87389.1"/>
    <property type="molecule type" value="Genomic_DNA"/>
</dbReference>
<gene>
    <name evidence="2" type="ORF">NTJ_00191</name>
</gene>
<name>A0ABN7A8D5_9HEMI</name>
<dbReference type="Proteomes" id="UP001307889">
    <property type="component" value="Chromosome 1"/>
</dbReference>
<feature type="compositionally biased region" description="Low complexity" evidence="1">
    <location>
        <begin position="38"/>
        <end position="50"/>
    </location>
</feature>
<evidence type="ECO:0000256" key="1">
    <source>
        <dbReference type="SAM" id="MobiDB-lite"/>
    </source>
</evidence>